<evidence type="ECO:0000256" key="1">
    <source>
        <dbReference type="ARBA" id="ARBA00003534"/>
    </source>
</evidence>
<keyword evidence="13" id="KW-1185">Reference proteome</keyword>
<comment type="subcellular location">
    <subcellularLocation>
        <location evidence="2">Secreted</location>
        <location evidence="2">Cell wall</location>
    </subcellularLocation>
</comment>
<dbReference type="SMART" id="SM00744">
    <property type="entry name" value="RINGv"/>
    <property type="match status" value="1"/>
</dbReference>
<feature type="transmembrane region" description="Helical" evidence="10">
    <location>
        <begin position="371"/>
        <end position="390"/>
    </location>
</feature>
<dbReference type="SUPFAM" id="SSF57850">
    <property type="entry name" value="RING/U-box"/>
    <property type="match status" value="1"/>
</dbReference>
<gene>
    <name evidence="12" type="ORF">LSALG_LOCUS14907</name>
</gene>
<accession>A0AA36DX62</accession>
<keyword evidence="4" id="KW-0964">Secreted</keyword>
<keyword evidence="5" id="KW-0479">Metal-binding</keyword>
<sequence length="824" mass="91773">MQTSHEISSAVADDDDRNASEVDTNEKESSTNEVKSYGKSTRFSDLSLNIPPRHAHFSSNRREKASLQSPGISSNGTSSSSSRGIFRGLSFKKKDHVPHNGESSSLLPSDANAPPPVSPLVSNTNSNLHWKRCTSLPVKHASSNPSPSATTPVSARTYSEQQKSQIGAIQATVSRSLSVPGRNIVIVRSISFAARKDNDQADSANDQICSVEVENDEEIDEEEAICRICFDSCDEGNQLKMECSCKGALRLVHEECAVKWFSVKGNKNCDVCGREVSNLPVTLLRMPSYVQRQTMNMNPQHQQHLNSGTISAWQDFVVLVLISTICYFFFLEQLLIRDLKTQAIVIAAPFSFTFGILSSTFSVILAIREYIWTYAALEFALVAMILHLFYSWLELKAIYAVMLSGILGFGVAMTLNALYIRYFVWRVQILLCIYFIQIITHLNSNIQPFRLLKECSDNVEMTFIQSAIAKGAVCLDGSPPAYQFDKGFGEGVDKWLIHIQGGGWCESTKSCLLRVNMSNGVGSSTRMQKFNFTGVFSSKQEFNPGFYNWNRVIMRYCDGASFTGDVEKVDPATNLHYRGARIFNVILEELLGKGLNKASSALLTGCSSGGLASILYCDKFRAMLPPTSQVKCAPDAGYFVHVKDISGKYHFQKFFTKIVKLHNSKINLPSSCTSKMKPGLCFYPQFILPEIKTPLFVINTAYDAYQVQNILAPKKADHHDSWSACKSNISNCSSTQLQRLQDFRSDFIKTLMSGMGKSRFNSTSRGLFINSCYSHCQSGNQINWLGDAASKLDNKAIAEVVSDWFYERNTTQLINHQHTLPQQC</sequence>
<feature type="transmembrane region" description="Helical" evidence="10">
    <location>
        <begin position="343"/>
        <end position="365"/>
    </location>
</feature>
<dbReference type="PANTHER" id="PTHR21562">
    <property type="entry name" value="NOTUM-RELATED"/>
    <property type="match status" value="1"/>
</dbReference>
<reference evidence="12" key="1">
    <citation type="submission" date="2023-04" db="EMBL/GenBank/DDBJ databases">
        <authorList>
            <person name="Vijverberg K."/>
            <person name="Xiong W."/>
            <person name="Schranz E."/>
        </authorList>
    </citation>
    <scope>NUCLEOTIDE SEQUENCE</scope>
</reference>
<evidence type="ECO:0000256" key="9">
    <source>
        <dbReference type="SAM" id="MobiDB-lite"/>
    </source>
</evidence>
<evidence type="ECO:0000256" key="5">
    <source>
        <dbReference type="ARBA" id="ARBA00022723"/>
    </source>
</evidence>
<keyword evidence="8" id="KW-0961">Cell wall biogenesis/degradation</keyword>
<feature type="compositionally biased region" description="Basic and acidic residues" evidence="9">
    <location>
        <begin position="17"/>
        <end position="30"/>
    </location>
</feature>
<evidence type="ECO:0000256" key="6">
    <source>
        <dbReference type="ARBA" id="ARBA00022771"/>
    </source>
</evidence>
<comment type="similarity">
    <text evidence="3">Belongs to the pectinacetylesterase family.</text>
</comment>
<dbReference type="Pfam" id="PF03283">
    <property type="entry name" value="PAE"/>
    <property type="match status" value="1"/>
</dbReference>
<dbReference type="PROSITE" id="PS51292">
    <property type="entry name" value="ZF_RING_CH"/>
    <property type="match status" value="1"/>
</dbReference>
<evidence type="ECO:0000256" key="3">
    <source>
        <dbReference type="ARBA" id="ARBA00005784"/>
    </source>
</evidence>
<protein>
    <recommendedName>
        <fullName evidence="11">RING-CH-type domain-containing protein</fullName>
    </recommendedName>
</protein>
<dbReference type="Pfam" id="PF12906">
    <property type="entry name" value="RINGv"/>
    <property type="match status" value="1"/>
</dbReference>
<evidence type="ECO:0000256" key="2">
    <source>
        <dbReference type="ARBA" id="ARBA00004191"/>
    </source>
</evidence>
<comment type="function">
    <text evidence="1">Hydrolyzes acetyl esters in homogalacturonan regions of pectin. In type I primary cell wall, galacturonic acid residues of pectin can be acetylated at the O-2 and O-3 positions. Decreasing the degree of acetylation of pectin gels in vitro alters their physical properties.</text>
</comment>
<dbReference type="GO" id="GO:0052793">
    <property type="term" value="F:pectin acetylesterase activity"/>
    <property type="evidence" value="ECO:0007669"/>
    <property type="project" value="TreeGrafter"/>
</dbReference>
<keyword evidence="10" id="KW-0812">Transmembrane</keyword>
<dbReference type="Gene3D" id="3.30.40.10">
    <property type="entry name" value="Zinc/RING finger domain, C3HC4 (zinc finger)"/>
    <property type="match status" value="1"/>
</dbReference>
<dbReference type="GO" id="GO:0009505">
    <property type="term" value="C:plant-type cell wall"/>
    <property type="evidence" value="ECO:0007669"/>
    <property type="project" value="TreeGrafter"/>
</dbReference>
<proteinExistence type="inferred from homology"/>
<evidence type="ECO:0000256" key="7">
    <source>
        <dbReference type="ARBA" id="ARBA00022833"/>
    </source>
</evidence>
<feature type="compositionally biased region" description="Polar residues" evidence="9">
    <location>
        <begin position="31"/>
        <end position="47"/>
    </location>
</feature>
<feature type="compositionally biased region" description="Low complexity" evidence="9">
    <location>
        <begin position="69"/>
        <end position="89"/>
    </location>
</feature>
<keyword evidence="7" id="KW-0862">Zinc</keyword>
<evidence type="ECO:0000259" key="11">
    <source>
        <dbReference type="PROSITE" id="PS51292"/>
    </source>
</evidence>
<feature type="region of interest" description="Disordered" evidence="9">
    <location>
        <begin position="1"/>
        <end position="124"/>
    </location>
</feature>
<dbReference type="PANTHER" id="PTHR21562:SF92">
    <property type="entry name" value="PECTIN ACETYLESTERASE"/>
    <property type="match status" value="1"/>
</dbReference>
<evidence type="ECO:0000313" key="12">
    <source>
        <dbReference type="EMBL" id="CAI9274854.1"/>
    </source>
</evidence>
<evidence type="ECO:0000256" key="8">
    <source>
        <dbReference type="ARBA" id="ARBA00023316"/>
    </source>
</evidence>
<evidence type="ECO:0000256" key="4">
    <source>
        <dbReference type="ARBA" id="ARBA00022512"/>
    </source>
</evidence>
<organism evidence="12 13">
    <name type="scientific">Lactuca saligna</name>
    <name type="common">Willowleaf lettuce</name>
    <dbReference type="NCBI Taxonomy" id="75948"/>
    <lineage>
        <taxon>Eukaryota</taxon>
        <taxon>Viridiplantae</taxon>
        <taxon>Streptophyta</taxon>
        <taxon>Embryophyta</taxon>
        <taxon>Tracheophyta</taxon>
        <taxon>Spermatophyta</taxon>
        <taxon>Magnoliopsida</taxon>
        <taxon>eudicotyledons</taxon>
        <taxon>Gunneridae</taxon>
        <taxon>Pentapetalae</taxon>
        <taxon>asterids</taxon>
        <taxon>campanulids</taxon>
        <taxon>Asterales</taxon>
        <taxon>Asteraceae</taxon>
        <taxon>Cichorioideae</taxon>
        <taxon>Cichorieae</taxon>
        <taxon>Lactucinae</taxon>
        <taxon>Lactuca</taxon>
    </lineage>
</organism>
<keyword evidence="10" id="KW-0472">Membrane</keyword>
<feature type="compositionally biased region" description="Low complexity" evidence="9">
    <location>
        <begin position="141"/>
        <end position="157"/>
    </location>
</feature>
<feature type="transmembrane region" description="Helical" evidence="10">
    <location>
        <begin position="312"/>
        <end position="331"/>
    </location>
</feature>
<name>A0AA36DX62_LACSI</name>
<keyword evidence="6" id="KW-0863">Zinc-finger</keyword>
<keyword evidence="4" id="KW-0134">Cell wall</keyword>
<keyword evidence="10" id="KW-1133">Transmembrane helix</keyword>
<dbReference type="InterPro" id="IPR013083">
    <property type="entry name" value="Znf_RING/FYVE/PHD"/>
</dbReference>
<dbReference type="InterPro" id="IPR004963">
    <property type="entry name" value="PAE/NOTUM"/>
</dbReference>
<dbReference type="InterPro" id="IPR011016">
    <property type="entry name" value="Znf_RING-CH"/>
</dbReference>
<dbReference type="Proteomes" id="UP001177003">
    <property type="component" value="Chromosome 3"/>
</dbReference>
<dbReference type="CDD" id="cd16495">
    <property type="entry name" value="RING_CH-C4HC3_MARCH"/>
    <property type="match status" value="1"/>
</dbReference>
<feature type="transmembrane region" description="Helical" evidence="10">
    <location>
        <begin position="397"/>
        <end position="419"/>
    </location>
</feature>
<feature type="region of interest" description="Disordered" evidence="9">
    <location>
        <begin position="137"/>
        <end position="159"/>
    </location>
</feature>
<dbReference type="AlphaFoldDB" id="A0AA36DX62"/>
<evidence type="ECO:0000256" key="10">
    <source>
        <dbReference type="SAM" id="Phobius"/>
    </source>
</evidence>
<dbReference type="EMBL" id="OX465079">
    <property type="protein sequence ID" value="CAI9274854.1"/>
    <property type="molecule type" value="Genomic_DNA"/>
</dbReference>
<dbReference type="GO" id="GO:0008270">
    <property type="term" value="F:zinc ion binding"/>
    <property type="evidence" value="ECO:0007669"/>
    <property type="project" value="UniProtKB-KW"/>
</dbReference>
<evidence type="ECO:0000313" key="13">
    <source>
        <dbReference type="Proteomes" id="UP001177003"/>
    </source>
</evidence>
<dbReference type="GO" id="GO:0071555">
    <property type="term" value="P:cell wall organization"/>
    <property type="evidence" value="ECO:0007669"/>
    <property type="project" value="UniProtKB-KW"/>
</dbReference>
<feature type="domain" description="RING-CH-type" evidence="11">
    <location>
        <begin position="218"/>
        <end position="279"/>
    </location>
</feature>